<proteinExistence type="predicted"/>
<sequence>AMADPTMDWILSTGKNVGKVLSAYQEKISLNKTPAYFGILDLSGKDVE</sequence>
<accession>A0ACA9SEV5</accession>
<dbReference type="EMBL" id="CAJVQC010115906">
    <property type="protein sequence ID" value="CAG8836857.1"/>
    <property type="molecule type" value="Genomic_DNA"/>
</dbReference>
<organism evidence="1 2">
    <name type="scientific">Racocetra persica</name>
    <dbReference type="NCBI Taxonomy" id="160502"/>
    <lineage>
        <taxon>Eukaryota</taxon>
        <taxon>Fungi</taxon>
        <taxon>Fungi incertae sedis</taxon>
        <taxon>Mucoromycota</taxon>
        <taxon>Glomeromycotina</taxon>
        <taxon>Glomeromycetes</taxon>
        <taxon>Diversisporales</taxon>
        <taxon>Gigasporaceae</taxon>
        <taxon>Racocetra</taxon>
    </lineage>
</organism>
<gene>
    <name evidence="1" type="ORF">RPERSI_LOCUS30077</name>
</gene>
<feature type="non-terminal residue" evidence="1">
    <location>
        <position position="1"/>
    </location>
</feature>
<comment type="caution">
    <text evidence="1">The sequence shown here is derived from an EMBL/GenBank/DDBJ whole genome shotgun (WGS) entry which is preliminary data.</text>
</comment>
<evidence type="ECO:0000313" key="2">
    <source>
        <dbReference type="Proteomes" id="UP000789920"/>
    </source>
</evidence>
<protein>
    <submittedName>
        <fullName evidence="1">17474_t:CDS:1</fullName>
    </submittedName>
</protein>
<keyword evidence="2" id="KW-1185">Reference proteome</keyword>
<reference evidence="1" key="1">
    <citation type="submission" date="2021-06" db="EMBL/GenBank/DDBJ databases">
        <authorList>
            <person name="Kallberg Y."/>
            <person name="Tangrot J."/>
            <person name="Rosling A."/>
        </authorList>
    </citation>
    <scope>NUCLEOTIDE SEQUENCE</scope>
    <source>
        <strain evidence="1">MA461A</strain>
    </source>
</reference>
<feature type="non-terminal residue" evidence="1">
    <location>
        <position position="48"/>
    </location>
</feature>
<evidence type="ECO:0000313" key="1">
    <source>
        <dbReference type="EMBL" id="CAG8836857.1"/>
    </source>
</evidence>
<name>A0ACA9SEV5_9GLOM</name>
<dbReference type="Proteomes" id="UP000789920">
    <property type="component" value="Unassembled WGS sequence"/>
</dbReference>